<dbReference type="Proteomes" id="UP000186601">
    <property type="component" value="Unassembled WGS sequence"/>
</dbReference>
<evidence type="ECO:0000313" key="3">
    <source>
        <dbReference type="Proteomes" id="UP000186601"/>
    </source>
</evidence>
<dbReference type="EMBL" id="MLYV02000042">
    <property type="protein sequence ID" value="PSS37460.1"/>
    <property type="molecule type" value="Genomic_DNA"/>
</dbReference>
<reference evidence="2 3" key="1">
    <citation type="submission" date="2018-02" db="EMBL/GenBank/DDBJ databases">
        <title>Genome sequence of the basidiomycete white-rot fungus Phlebia centrifuga.</title>
        <authorList>
            <person name="Granchi Z."/>
            <person name="Peng M."/>
            <person name="de Vries R.P."/>
            <person name="Hilden K."/>
            <person name="Makela M.R."/>
            <person name="Grigoriev I."/>
            <person name="Riley R."/>
        </authorList>
    </citation>
    <scope>NUCLEOTIDE SEQUENCE [LARGE SCALE GENOMIC DNA]</scope>
    <source>
        <strain evidence="2 3">FBCC195</strain>
    </source>
</reference>
<accession>A0A2R6S587</accession>
<sequence length="82" mass="9126">MVCNILVGICAAVFYATRTYALYARKVWFLLLTLGLGLIGPLINAYTWSKMTPVLALFGDLGQSCGFILNIDPYAYESCQFF</sequence>
<proteinExistence type="predicted"/>
<protein>
    <submittedName>
        <fullName evidence="2">Uncharacterized protein</fullName>
    </submittedName>
</protein>
<dbReference type="AlphaFoldDB" id="A0A2R6S587"/>
<feature type="transmembrane region" description="Helical" evidence="1">
    <location>
        <begin position="27"/>
        <end position="48"/>
    </location>
</feature>
<keyword evidence="1" id="KW-1133">Transmembrane helix</keyword>
<keyword evidence="1" id="KW-0812">Transmembrane</keyword>
<gene>
    <name evidence="2" type="ORF">PHLCEN_2v667</name>
</gene>
<keyword evidence="1" id="KW-0472">Membrane</keyword>
<organism evidence="2 3">
    <name type="scientific">Hermanssonia centrifuga</name>
    <dbReference type="NCBI Taxonomy" id="98765"/>
    <lineage>
        <taxon>Eukaryota</taxon>
        <taxon>Fungi</taxon>
        <taxon>Dikarya</taxon>
        <taxon>Basidiomycota</taxon>
        <taxon>Agaricomycotina</taxon>
        <taxon>Agaricomycetes</taxon>
        <taxon>Polyporales</taxon>
        <taxon>Meruliaceae</taxon>
        <taxon>Hermanssonia</taxon>
    </lineage>
</organism>
<name>A0A2R6S587_9APHY</name>
<comment type="caution">
    <text evidence="2">The sequence shown here is derived from an EMBL/GenBank/DDBJ whole genome shotgun (WGS) entry which is preliminary data.</text>
</comment>
<evidence type="ECO:0000256" key="1">
    <source>
        <dbReference type="SAM" id="Phobius"/>
    </source>
</evidence>
<evidence type="ECO:0000313" key="2">
    <source>
        <dbReference type="EMBL" id="PSS37460.1"/>
    </source>
</evidence>
<keyword evidence="3" id="KW-1185">Reference proteome</keyword>